<feature type="compositionally biased region" description="Polar residues" evidence="1">
    <location>
        <begin position="156"/>
        <end position="186"/>
    </location>
</feature>
<dbReference type="AlphaFoldDB" id="A0A329RPS1"/>
<dbReference type="OrthoDB" id="101429at2759"/>
<evidence type="ECO:0000313" key="3">
    <source>
        <dbReference type="EMBL" id="KAG2912752.1"/>
    </source>
</evidence>
<proteinExistence type="predicted"/>
<keyword evidence="8" id="KW-1185">Reference proteome</keyword>
<dbReference type="Proteomes" id="UP000736787">
    <property type="component" value="Unassembled WGS sequence"/>
</dbReference>
<comment type="caution">
    <text evidence="7">The sequence shown here is derived from an EMBL/GenBank/DDBJ whole genome shotgun (WGS) entry which is preliminary data.</text>
</comment>
<evidence type="ECO:0000313" key="4">
    <source>
        <dbReference type="EMBL" id="KAG2930617.1"/>
    </source>
</evidence>
<evidence type="ECO:0000313" key="7">
    <source>
        <dbReference type="EMBL" id="RAW26401.1"/>
    </source>
</evidence>
<feature type="region of interest" description="Disordered" evidence="1">
    <location>
        <begin position="132"/>
        <end position="186"/>
    </location>
</feature>
<protein>
    <submittedName>
        <fullName evidence="7">Uncharacterized protein</fullName>
    </submittedName>
</protein>
<name>A0A329RPS1_9STRA</name>
<dbReference type="STRING" id="29920.A0A329RPS1"/>
<evidence type="ECO:0000313" key="8">
    <source>
        <dbReference type="Proteomes" id="UP000251314"/>
    </source>
</evidence>
<dbReference type="EMBL" id="RCMK01000406">
    <property type="protein sequence ID" value="KAG2930617.1"/>
    <property type="molecule type" value="Genomic_DNA"/>
</dbReference>
<sequence>MPGLSTSELTLEALHAGETVEYYVRAFVSGDPKGHRVAVVTSVDNYQDLEYSVSVDTGDPIPLDTMTKQLDDRFGKPFTPEATKWRKLRMYPLHTGSFSAPSRASSLKKALEGAVEASVQAVYKALRDMREESVPERAQSDSCSSHEPEVELEPVSLSSTSICDLTSEPSPGKHSTTTKEPNTSNEFRGRTSISQIINLVSSEDENAMASGAASSDAALVCDDKVQEVSAYVQSIPSRYARSKIRHQTKKRSGQWHLPRWRKRRDEAKCAITRGGNQIYHAKTVKAMQIQSILRSPDVKRRLQNLHARRSTFSGPDPKEARTLLKEVPWPEEIEKITPCKTNGVKFTDIGKFDACKCIGDCFLDVYKNVNSETFCTPSY</sequence>
<dbReference type="Proteomes" id="UP000760860">
    <property type="component" value="Unassembled WGS sequence"/>
</dbReference>
<dbReference type="EMBL" id="MJFZ01000654">
    <property type="protein sequence ID" value="RAW26401.1"/>
    <property type="molecule type" value="Genomic_DNA"/>
</dbReference>
<dbReference type="Proteomes" id="UP000735874">
    <property type="component" value="Unassembled WGS sequence"/>
</dbReference>
<dbReference type="Proteomes" id="UP000251314">
    <property type="component" value="Unassembled WGS sequence"/>
</dbReference>
<evidence type="ECO:0000256" key="1">
    <source>
        <dbReference type="SAM" id="MobiDB-lite"/>
    </source>
</evidence>
<dbReference type="EMBL" id="RCML01000422">
    <property type="protein sequence ID" value="KAG2977543.1"/>
    <property type="molecule type" value="Genomic_DNA"/>
</dbReference>
<dbReference type="EMBL" id="RCMI01000404">
    <property type="protein sequence ID" value="KAG2912752.1"/>
    <property type="molecule type" value="Genomic_DNA"/>
</dbReference>
<dbReference type="Proteomes" id="UP000697107">
    <property type="component" value="Unassembled WGS sequence"/>
</dbReference>
<accession>A0A329RPS1</accession>
<evidence type="ECO:0000313" key="5">
    <source>
        <dbReference type="EMBL" id="KAG2977543.1"/>
    </source>
</evidence>
<dbReference type="VEuPathDB" id="FungiDB:PC110_g17196"/>
<organism evidence="7 8">
    <name type="scientific">Phytophthora cactorum</name>
    <dbReference type="NCBI Taxonomy" id="29920"/>
    <lineage>
        <taxon>Eukaryota</taxon>
        <taxon>Sar</taxon>
        <taxon>Stramenopiles</taxon>
        <taxon>Oomycota</taxon>
        <taxon>Peronosporomycetes</taxon>
        <taxon>Peronosporales</taxon>
        <taxon>Peronosporaceae</taxon>
        <taxon>Phytophthora</taxon>
    </lineage>
</organism>
<gene>
    <name evidence="7" type="ORF">PC110_g17196</name>
    <name evidence="2" type="ORF">PC113_g12682</name>
    <name evidence="3" type="ORF">PC115_g12233</name>
    <name evidence="4" type="ORF">PC117_g13660</name>
    <name evidence="5" type="ORF">PC118_g12810</name>
    <name evidence="6" type="ORF">PC129_g14203</name>
</gene>
<dbReference type="EMBL" id="RCMV01000600">
    <property type="protein sequence ID" value="KAG3214901.1"/>
    <property type="molecule type" value="Genomic_DNA"/>
</dbReference>
<evidence type="ECO:0000313" key="2">
    <source>
        <dbReference type="EMBL" id="KAG2855150.1"/>
    </source>
</evidence>
<dbReference type="EMBL" id="RCMG01000390">
    <property type="protein sequence ID" value="KAG2855150.1"/>
    <property type="molecule type" value="Genomic_DNA"/>
</dbReference>
<reference evidence="2" key="2">
    <citation type="submission" date="2018-10" db="EMBL/GenBank/DDBJ databases">
        <title>Effector identification in a new, highly contiguous assembly of the strawberry crown rot pathogen Phytophthora cactorum.</title>
        <authorList>
            <person name="Armitage A.D."/>
            <person name="Nellist C.F."/>
            <person name="Bates H."/>
            <person name="Vickerstaff R.J."/>
            <person name="Harrison R.J."/>
        </authorList>
    </citation>
    <scope>NUCLEOTIDE SEQUENCE</scope>
    <source>
        <strain evidence="2">15-7</strain>
        <strain evidence="3">4032</strain>
        <strain evidence="4">4040</strain>
        <strain evidence="5">P415</strain>
        <strain evidence="6">P421</strain>
    </source>
</reference>
<dbReference type="Proteomes" id="UP000774804">
    <property type="component" value="Unassembled WGS sequence"/>
</dbReference>
<evidence type="ECO:0000313" key="6">
    <source>
        <dbReference type="EMBL" id="KAG3214901.1"/>
    </source>
</evidence>
<feature type="compositionally biased region" description="Basic and acidic residues" evidence="1">
    <location>
        <begin position="132"/>
        <end position="149"/>
    </location>
</feature>
<reference evidence="7 8" key="1">
    <citation type="submission" date="2018-01" db="EMBL/GenBank/DDBJ databases">
        <title>Draft genome of the strawberry crown rot pathogen Phytophthora cactorum.</title>
        <authorList>
            <person name="Armitage A.D."/>
            <person name="Lysoe E."/>
            <person name="Nellist C.F."/>
            <person name="Harrison R.J."/>
            <person name="Brurberg M.B."/>
        </authorList>
    </citation>
    <scope>NUCLEOTIDE SEQUENCE [LARGE SCALE GENOMIC DNA]</scope>
    <source>
        <strain evidence="7 8">10300</strain>
    </source>
</reference>